<dbReference type="SMART" id="SM00479">
    <property type="entry name" value="EXOIII"/>
    <property type="match status" value="1"/>
</dbReference>
<keyword evidence="2" id="KW-0378">Hydrolase</keyword>
<accession>A0A060QHR7</accession>
<dbReference type="RefSeq" id="WP_023977926.1">
    <property type="nucleotide sequence ID" value="NZ_CBLX010000004.1"/>
</dbReference>
<dbReference type="AlphaFoldDB" id="A0A060QHR7"/>
<dbReference type="InterPro" id="IPR036397">
    <property type="entry name" value="RNaseH_sf"/>
</dbReference>
<dbReference type="eggNOG" id="COG0847">
    <property type="taxonomic scope" value="Bacteria"/>
</dbReference>
<gene>
    <name evidence="2" type="ORF">ASAP_0741</name>
</gene>
<dbReference type="GO" id="GO:0003676">
    <property type="term" value="F:nucleic acid binding"/>
    <property type="evidence" value="ECO:0007669"/>
    <property type="project" value="InterPro"/>
</dbReference>
<feature type="domain" description="Exonuclease" evidence="1">
    <location>
        <begin position="2"/>
        <end position="174"/>
    </location>
</feature>
<dbReference type="Proteomes" id="UP000027583">
    <property type="component" value="Unassembled WGS sequence"/>
</dbReference>
<protein>
    <submittedName>
        <fullName evidence="2">Exonuclease</fullName>
    </submittedName>
</protein>
<sequence>MRLRVIDLETSGSHPTASEVIEFGSVDLVLQGDTWLIEPVHTQLFKPKAPLTPETQAVHHLMDEDFSDELPTASPETLSALVRRDPVPDMLCAHHIAFERHFLTDTITEGLPWLCTLRIGQKLWPDAPRHTNQILRYWLKLDLDRASASPAHRAGPDAYVTAHILQRQLALADPEALLRLTQARHVRRGAALRAGRDMQRQEQLFT</sequence>
<evidence type="ECO:0000259" key="1">
    <source>
        <dbReference type="SMART" id="SM00479"/>
    </source>
</evidence>
<proteinExistence type="predicted"/>
<reference evidence="2 3" key="1">
    <citation type="journal article" date="2014" name="Genome Biol. Evol.">
        <title>Acetic acid bacteria genomes reveal functional traits for adaptation to life in insect guts.</title>
        <authorList>
            <person name="Chouaia B."/>
            <person name="Gaiarsa S."/>
            <person name="Crotti E."/>
            <person name="Comandatore F."/>
            <person name="Degli Esposti M."/>
            <person name="Ricci I."/>
            <person name="Alma A."/>
            <person name="Favia G."/>
            <person name="Bandi C."/>
            <person name="Daffonchio D."/>
        </authorList>
    </citation>
    <scope>NUCLEOTIDE SEQUENCE [LARGE SCALE GENOMIC DNA]</scope>
    <source>
        <strain evidence="2 3">SF2.1</strain>
    </source>
</reference>
<keyword evidence="2" id="KW-0540">Nuclease</keyword>
<reference evidence="2 3" key="2">
    <citation type="journal article" date="2014" name="PLoS ONE">
        <title>Evolution of mitochondria reconstructed from the energy metabolism of living bacteria.</title>
        <authorList>
            <person name="Degli Esposti M."/>
            <person name="Chouaia B."/>
            <person name="Comandatore F."/>
            <person name="Crotti E."/>
            <person name="Sassera D."/>
            <person name="Lievens P.M."/>
            <person name="Daffonchio D."/>
            <person name="Bandi C."/>
        </authorList>
    </citation>
    <scope>NUCLEOTIDE SEQUENCE [LARGE SCALE GENOMIC DNA]</scope>
    <source>
        <strain evidence="2 3">SF2.1</strain>
    </source>
</reference>
<dbReference type="InterPro" id="IPR012337">
    <property type="entry name" value="RNaseH-like_sf"/>
</dbReference>
<dbReference type="CDD" id="cd06127">
    <property type="entry name" value="DEDDh"/>
    <property type="match status" value="1"/>
</dbReference>
<dbReference type="SUPFAM" id="SSF53098">
    <property type="entry name" value="Ribonuclease H-like"/>
    <property type="match status" value="1"/>
</dbReference>
<comment type="caution">
    <text evidence="2">The sequence shown here is derived from an EMBL/GenBank/DDBJ whole genome shotgun (WGS) entry which is preliminary data.</text>
</comment>
<organism evidence="2 3">
    <name type="scientific">Asaia bogorensis</name>
    <dbReference type="NCBI Taxonomy" id="91915"/>
    <lineage>
        <taxon>Bacteria</taxon>
        <taxon>Pseudomonadati</taxon>
        <taxon>Pseudomonadota</taxon>
        <taxon>Alphaproteobacteria</taxon>
        <taxon>Acetobacterales</taxon>
        <taxon>Acetobacteraceae</taxon>
        <taxon>Asaia</taxon>
    </lineage>
</organism>
<dbReference type="Pfam" id="PF00929">
    <property type="entry name" value="RNase_T"/>
    <property type="match status" value="1"/>
</dbReference>
<dbReference type="GO" id="GO:0006259">
    <property type="term" value="P:DNA metabolic process"/>
    <property type="evidence" value="ECO:0007669"/>
    <property type="project" value="UniProtKB-ARBA"/>
</dbReference>
<dbReference type="Gene3D" id="3.30.420.10">
    <property type="entry name" value="Ribonuclease H-like superfamily/Ribonuclease H"/>
    <property type="match status" value="1"/>
</dbReference>
<evidence type="ECO:0000313" key="3">
    <source>
        <dbReference type="Proteomes" id="UP000027583"/>
    </source>
</evidence>
<dbReference type="EMBL" id="CBLX010000004">
    <property type="protein sequence ID" value="CDG38786.1"/>
    <property type="molecule type" value="Genomic_DNA"/>
</dbReference>
<keyword evidence="2" id="KW-0269">Exonuclease</keyword>
<dbReference type="GO" id="GO:0004527">
    <property type="term" value="F:exonuclease activity"/>
    <property type="evidence" value="ECO:0007669"/>
    <property type="project" value="UniProtKB-KW"/>
</dbReference>
<dbReference type="InterPro" id="IPR013520">
    <property type="entry name" value="Ribonucl_H"/>
</dbReference>
<name>A0A060QHR7_9PROT</name>
<evidence type="ECO:0000313" key="2">
    <source>
        <dbReference type="EMBL" id="CDG38786.1"/>
    </source>
</evidence>